<comment type="similarity">
    <text evidence="1">Belongs to the 2-oxoacid dehydrogenase family.</text>
</comment>
<evidence type="ECO:0000256" key="1">
    <source>
        <dbReference type="ARBA" id="ARBA00007317"/>
    </source>
</evidence>
<feature type="domain" description="Peripheral subunit-binding (PSBD)" evidence="6">
    <location>
        <begin position="171"/>
        <end position="211"/>
    </location>
</feature>
<dbReference type="InterPro" id="IPR000089">
    <property type="entry name" value="Biotin_lipoyl"/>
</dbReference>
<dbReference type="Pfam" id="PF02817">
    <property type="entry name" value="E3_binding"/>
    <property type="match status" value="1"/>
</dbReference>
<dbReference type="CDD" id="cd06849">
    <property type="entry name" value="lipoyl_domain"/>
    <property type="match status" value="1"/>
</dbReference>
<organism evidence="7 8">
    <name type="scientific">Apiospora hydei</name>
    <dbReference type="NCBI Taxonomy" id="1337664"/>
    <lineage>
        <taxon>Eukaryota</taxon>
        <taxon>Fungi</taxon>
        <taxon>Dikarya</taxon>
        <taxon>Ascomycota</taxon>
        <taxon>Pezizomycotina</taxon>
        <taxon>Sordariomycetes</taxon>
        <taxon>Xylariomycetidae</taxon>
        <taxon>Amphisphaeriales</taxon>
        <taxon>Apiosporaceae</taxon>
        <taxon>Apiospora</taxon>
    </lineage>
</organism>
<evidence type="ECO:0000256" key="4">
    <source>
        <dbReference type="SAM" id="MobiDB-lite"/>
    </source>
</evidence>
<keyword evidence="2" id="KW-0450">Lipoyl</keyword>
<dbReference type="InterPro" id="IPR011053">
    <property type="entry name" value="Single_hybrid_motif"/>
</dbReference>
<evidence type="ECO:0000256" key="3">
    <source>
        <dbReference type="ARBA" id="ARBA00022946"/>
    </source>
</evidence>
<dbReference type="InterPro" id="IPR045257">
    <property type="entry name" value="E2/Pdx1"/>
</dbReference>
<feature type="region of interest" description="Disordered" evidence="4">
    <location>
        <begin position="120"/>
        <end position="168"/>
    </location>
</feature>
<evidence type="ECO:0000256" key="2">
    <source>
        <dbReference type="ARBA" id="ARBA00022823"/>
    </source>
</evidence>
<evidence type="ECO:0000259" key="5">
    <source>
        <dbReference type="PROSITE" id="PS50968"/>
    </source>
</evidence>
<protein>
    <submittedName>
        <fullName evidence="7">Uncharacterized protein</fullName>
    </submittedName>
</protein>
<evidence type="ECO:0000313" key="7">
    <source>
        <dbReference type="EMBL" id="KAK8089363.1"/>
    </source>
</evidence>
<dbReference type="PANTHER" id="PTHR23151:SF82">
    <property type="entry name" value="PYRUVATE DEHYDROGENASE COMPLEX PROTEIN X COMPONENT, MITOCHONDRIAL"/>
    <property type="match status" value="1"/>
</dbReference>
<accession>A0ABR1X1R6</accession>
<dbReference type="SUPFAM" id="SSF51230">
    <property type="entry name" value="Single hybrid motif"/>
    <property type="match status" value="1"/>
</dbReference>
<dbReference type="RefSeq" id="XP_066672257.1">
    <property type="nucleotide sequence ID" value="XM_066808639.1"/>
</dbReference>
<comment type="caution">
    <text evidence="7">The sequence shown here is derived from an EMBL/GenBank/DDBJ whole genome shotgun (WGS) entry which is preliminary data.</text>
</comment>
<dbReference type="Gene3D" id="2.40.50.100">
    <property type="match status" value="1"/>
</dbReference>
<keyword evidence="3" id="KW-0809">Transit peptide</keyword>
<gene>
    <name evidence="7" type="ORF">PG997_004324</name>
</gene>
<reference evidence="7 8" key="1">
    <citation type="submission" date="2023-01" db="EMBL/GenBank/DDBJ databases">
        <title>Analysis of 21 Apiospora genomes using comparative genomics revels a genus with tremendous synthesis potential of carbohydrate active enzymes and secondary metabolites.</title>
        <authorList>
            <person name="Sorensen T."/>
        </authorList>
    </citation>
    <scope>NUCLEOTIDE SEQUENCE [LARGE SCALE GENOMIC DNA]</scope>
    <source>
        <strain evidence="7 8">CBS 114990</strain>
    </source>
</reference>
<evidence type="ECO:0000259" key="6">
    <source>
        <dbReference type="PROSITE" id="PS51826"/>
    </source>
</evidence>
<dbReference type="EMBL" id="JAQQWN010000004">
    <property type="protein sequence ID" value="KAK8089363.1"/>
    <property type="molecule type" value="Genomic_DNA"/>
</dbReference>
<dbReference type="Gene3D" id="4.10.320.10">
    <property type="entry name" value="E3-binding domain"/>
    <property type="match status" value="1"/>
</dbReference>
<dbReference type="Pfam" id="PF00364">
    <property type="entry name" value="Biotin_lipoyl"/>
    <property type="match status" value="1"/>
</dbReference>
<dbReference type="GeneID" id="92041699"/>
<dbReference type="PROSITE" id="PS51826">
    <property type="entry name" value="PSBD"/>
    <property type="match status" value="1"/>
</dbReference>
<proteinExistence type="inferred from homology"/>
<dbReference type="PROSITE" id="PS00189">
    <property type="entry name" value="LIPOYL"/>
    <property type="match status" value="1"/>
</dbReference>
<feature type="compositionally biased region" description="Basic and acidic residues" evidence="4">
    <location>
        <begin position="133"/>
        <end position="152"/>
    </location>
</feature>
<evidence type="ECO:0000313" key="8">
    <source>
        <dbReference type="Proteomes" id="UP001433268"/>
    </source>
</evidence>
<dbReference type="Proteomes" id="UP001433268">
    <property type="component" value="Unassembled WGS sequence"/>
</dbReference>
<feature type="domain" description="Lipoyl-binding" evidence="5">
    <location>
        <begin position="37"/>
        <end position="113"/>
    </location>
</feature>
<dbReference type="PANTHER" id="PTHR23151">
    <property type="entry name" value="DIHYDROLIPOAMIDE ACETYL/SUCCINYL-TRANSFERASE-RELATED"/>
    <property type="match status" value="1"/>
</dbReference>
<sequence length="403" mass="42099">MASLATACRLSARLASRTVTQDVAARGFRTSAASLAAQNFTMPALSPTMTEGNIASWKLKEGDSFSAGDVILEIETDKASMDVEAQDDGILMKITQGDGAKGVQVGARIGVLAEAGDDISSLEMPADNSKPAAPKEAKKEPEAAQPKEEKKPAASSSPKKSAQKAAPQKYPLYPSVEHLIKENGLGESAISEMTPTGPQGRLLKGDVLAYLGKVTGDRPAEIAKRFEHNSHLDLSNIKIAKAAAPAKAAKKDAVAEAPKDLQISLSVSLASVIEVQKRIESTIGTFMPLSTFIARAADVANDDQPQGLAGLLPASGRGSAPSSFTGVAPKPRASQMDIIDFLASGIKKSTKTAPKQQASGASGISTGVNTFTLTVPPAEQKRAQAFLSRMKMVLENDPGRLVL</sequence>
<keyword evidence="8" id="KW-1185">Reference proteome</keyword>
<dbReference type="PROSITE" id="PS50968">
    <property type="entry name" value="BIOTINYL_LIPOYL"/>
    <property type="match status" value="1"/>
</dbReference>
<dbReference type="InterPro" id="IPR036625">
    <property type="entry name" value="E3-bd_dom_sf"/>
</dbReference>
<name>A0ABR1X1R6_9PEZI</name>
<feature type="compositionally biased region" description="Low complexity" evidence="4">
    <location>
        <begin position="153"/>
        <end position="168"/>
    </location>
</feature>
<dbReference type="InterPro" id="IPR003016">
    <property type="entry name" value="2-oxoA_DH_lipoyl-BS"/>
</dbReference>
<dbReference type="InterPro" id="IPR004167">
    <property type="entry name" value="PSBD"/>
</dbReference>
<dbReference type="SUPFAM" id="SSF47005">
    <property type="entry name" value="Peripheral subunit-binding domain of 2-oxo acid dehydrogenase complex"/>
    <property type="match status" value="1"/>
</dbReference>